<feature type="region of interest" description="Interaction with substrate tRNA" evidence="10">
    <location>
        <begin position="170"/>
        <end position="174"/>
    </location>
</feature>
<evidence type="ECO:0000256" key="4">
    <source>
        <dbReference type="ARBA" id="ARBA00022679"/>
    </source>
</evidence>
<keyword evidence="5 10" id="KW-0819">tRNA processing</keyword>
<evidence type="ECO:0000256" key="13">
    <source>
        <dbReference type="RuleBase" id="RU003785"/>
    </source>
</evidence>
<dbReference type="HAMAP" id="MF_00185">
    <property type="entry name" value="IPP_trans"/>
    <property type="match status" value="1"/>
</dbReference>
<comment type="catalytic activity">
    <reaction evidence="9 10 11">
        <text>adenosine(37) in tRNA + dimethylallyl diphosphate = N(6)-dimethylallyladenosine(37) in tRNA + diphosphate</text>
        <dbReference type="Rhea" id="RHEA:26482"/>
        <dbReference type="Rhea" id="RHEA-COMP:10162"/>
        <dbReference type="Rhea" id="RHEA-COMP:10375"/>
        <dbReference type="ChEBI" id="CHEBI:33019"/>
        <dbReference type="ChEBI" id="CHEBI:57623"/>
        <dbReference type="ChEBI" id="CHEBI:74411"/>
        <dbReference type="ChEBI" id="CHEBI:74415"/>
        <dbReference type="EC" id="2.5.1.75"/>
    </reaction>
</comment>
<keyword evidence="15" id="KW-1185">Reference proteome</keyword>
<dbReference type="NCBIfam" id="TIGR00174">
    <property type="entry name" value="miaA"/>
    <property type="match status" value="1"/>
</dbReference>
<dbReference type="KEGG" id="scn:Solca_0505"/>
<dbReference type="InterPro" id="IPR027417">
    <property type="entry name" value="P-loop_NTPase"/>
</dbReference>
<dbReference type="Proteomes" id="UP000007590">
    <property type="component" value="Chromosome"/>
</dbReference>
<dbReference type="InterPro" id="IPR039657">
    <property type="entry name" value="Dimethylallyltransferase"/>
</dbReference>
<dbReference type="GO" id="GO:0006400">
    <property type="term" value="P:tRNA modification"/>
    <property type="evidence" value="ECO:0007669"/>
    <property type="project" value="TreeGrafter"/>
</dbReference>
<comment type="subunit">
    <text evidence="10">Monomer.</text>
</comment>
<dbReference type="Pfam" id="PF01715">
    <property type="entry name" value="IPPT"/>
    <property type="match status" value="1"/>
</dbReference>
<comment type="caution">
    <text evidence="10">Lacks conserved residue(s) required for the propagation of feature annotation.</text>
</comment>
<dbReference type="GO" id="GO:0052381">
    <property type="term" value="F:tRNA dimethylallyltransferase activity"/>
    <property type="evidence" value="ECO:0007669"/>
    <property type="project" value="UniProtKB-UniRule"/>
</dbReference>
<reference evidence="14" key="1">
    <citation type="submission" date="2012-02" db="EMBL/GenBank/DDBJ databases">
        <title>The complete genome of Solitalea canadensis DSM 3403.</title>
        <authorList>
            <consortium name="US DOE Joint Genome Institute (JGI-PGF)"/>
            <person name="Lucas S."/>
            <person name="Copeland A."/>
            <person name="Lapidus A."/>
            <person name="Glavina del Rio T."/>
            <person name="Dalin E."/>
            <person name="Tice H."/>
            <person name="Bruce D."/>
            <person name="Goodwin L."/>
            <person name="Pitluck S."/>
            <person name="Peters L."/>
            <person name="Ovchinnikova G."/>
            <person name="Lu M."/>
            <person name="Kyrpides N."/>
            <person name="Mavromatis K."/>
            <person name="Ivanova N."/>
            <person name="Brettin T."/>
            <person name="Detter J.C."/>
            <person name="Han C."/>
            <person name="Larimer F."/>
            <person name="Land M."/>
            <person name="Hauser L."/>
            <person name="Markowitz V."/>
            <person name="Cheng J.-F."/>
            <person name="Hugenholtz P."/>
            <person name="Woyke T."/>
            <person name="Wu D."/>
            <person name="Spring S."/>
            <person name="Schroeder M."/>
            <person name="Kopitz M."/>
            <person name="Brambilla E."/>
            <person name="Klenk H.-P."/>
            <person name="Eisen J.A."/>
        </authorList>
    </citation>
    <scope>NUCLEOTIDE SEQUENCE</scope>
    <source>
        <strain evidence="14">DSM 3403</strain>
    </source>
</reference>
<dbReference type="STRING" id="929556.Solca_0505"/>
<comment type="function">
    <text evidence="2 10 12">Catalyzes the transfer of a dimethylallyl group onto the adenine at position 37 in tRNAs that read codons beginning with uridine, leading to the formation of N6-(dimethylallyl)adenosine (i(6)A).</text>
</comment>
<feature type="binding site" evidence="10">
    <location>
        <begin position="23"/>
        <end position="28"/>
    </location>
    <ligand>
        <name>substrate</name>
    </ligand>
</feature>
<accession>H8KXW1</accession>
<evidence type="ECO:0000313" key="14">
    <source>
        <dbReference type="EMBL" id="AFD05637.1"/>
    </source>
</evidence>
<gene>
    <name evidence="10" type="primary">miaA</name>
    <name evidence="14" type="ordered locus">Solca_0505</name>
</gene>
<evidence type="ECO:0000256" key="11">
    <source>
        <dbReference type="RuleBase" id="RU003783"/>
    </source>
</evidence>
<dbReference type="RefSeq" id="WP_014678865.1">
    <property type="nucleotide sequence ID" value="NC_017770.1"/>
</dbReference>
<dbReference type="Gene3D" id="3.40.50.300">
    <property type="entry name" value="P-loop containing nucleotide triphosphate hydrolases"/>
    <property type="match status" value="1"/>
</dbReference>
<dbReference type="PANTHER" id="PTHR11088:SF60">
    <property type="entry name" value="TRNA DIMETHYLALLYLTRANSFERASE"/>
    <property type="match status" value="1"/>
</dbReference>
<evidence type="ECO:0000256" key="10">
    <source>
        <dbReference type="HAMAP-Rule" id="MF_00185"/>
    </source>
</evidence>
<dbReference type="EMBL" id="CP003349">
    <property type="protein sequence ID" value="AFD05637.1"/>
    <property type="molecule type" value="Genomic_DNA"/>
</dbReference>
<evidence type="ECO:0000256" key="2">
    <source>
        <dbReference type="ARBA" id="ARBA00003213"/>
    </source>
</evidence>
<keyword evidence="7 10" id="KW-0067">ATP-binding</keyword>
<dbReference type="GO" id="GO:0005524">
    <property type="term" value="F:ATP binding"/>
    <property type="evidence" value="ECO:0007669"/>
    <property type="project" value="UniProtKB-UniRule"/>
</dbReference>
<keyword evidence="8 10" id="KW-0460">Magnesium</keyword>
<sequence length="307" mass="35660">MDYRLIRVTKEHRKKLIVIVGPTAVGKTRTAIELAKHFHTEIISADSRQFFKEISIGTAKPDMDELAEAKHHFINSHSIFDEINAGRFEVEALAVIAKLHQQYNQLIMVGGSGLYINAVCDGLDDLPKADETLRQQIVDQYEKEGIVYLQSEVERLDPQYFRQVDQSNPQRLMRALEVCLMTGQPFSSFRNNSSKERPFEVIKIGLNLPREELYARINHRVDLMVEVGLVEEARAMYPNKETYALQTVGYTELFDYFEGMHSLERAIELIKQNTRRFAKRQITWFNRDKNTTWFKPDEVEKIITFLG</sequence>
<evidence type="ECO:0000256" key="8">
    <source>
        <dbReference type="ARBA" id="ARBA00022842"/>
    </source>
</evidence>
<protein>
    <recommendedName>
        <fullName evidence="10">tRNA dimethylallyltransferase</fullName>
        <ecNumber evidence="10">2.5.1.75</ecNumber>
    </recommendedName>
    <alternativeName>
        <fullName evidence="10">Dimethylallyl diphosphate:tRNA dimethylallyltransferase</fullName>
        <shortName evidence="10">DMAPP:tRNA dimethylallyltransferase</shortName>
        <shortName evidence="10">DMATase</shortName>
    </alternativeName>
    <alternativeName>
        <fullName evidence="10">Isopentenyl-diphosphate:tRNA isopentenyltransferase</fullName>
        <shortName evidence="10">IPP transferase</shortName>
        <shortName evidence="10">IPPT</shortName>
        <shortName evidence="10">IPTase</shortName>
    </alternativeName>
</protein>
<name>H8KXW1_SOLCM</name>
<keyword evidence="4 10" id="KW-0808">Transferase</keyword>
<feature type="region of interest" description="Interaction with substrate tRNA" evidence="10">
    <location>
        <begin position="46"/>
        <end position="49"/>
    </location>
</feature>
<keyword evidence="6 10" id="KW-0547">Nucleotide-binding</keyword>
<organism evidence="14 15">
    <name type="scientific">Solitalea canadensis (strain ATCC 29591 / DSM 3403 / JCM 21819 / LMG 8368 / NBRC 15130 / NCIMB 12057 / USAM 9D)</name>
    <name type="common">Flexibacter canadensis</name>
    <dbReference type="NCBI Taxonomy" id="929556"/>
    <lineage>
        <taxon>Bacteria</taxon>
        <taxon>Pseudomonadati</taxon>
        <taxon>Bacteroidota</taxon>
        <taxon>Sphingobacteriia</taxon>
        <taxon>Sphingobacteriales</taxon>
        <taxon>Sphingobacteriaceae</taxon>
        <taxon>Solitalea</taxon>
    </lineage>
</organism>
<feature type="site" description="Interaction with substrate tRNA" evidence="10">
    <location>
        <position position="112"/>
    </location>
</feature>
<evidence type="ECO:0000313" key="15">
    <source>
        <dbReference type="Proteomes" id="UP000007590"/>
    </source>
</evidence>
<dbReference type="EC" id="2.5.1.75" evidence="10"/>
<comment type="cofactor">
    <cofactor evidence="1 10">
        <name>Mg(2+)</name>
        <dbReference type="ChEBI" id="CHEBI:18420"/>
    </cofactor>
</comment>
<evidence type="ECO:0000256" key="12">
    <source>
        <dbReference type="RuleBase" id="RU003784"/>
    </source>
</evidence>
<proteinExistence type="inferred from homology"/>
<dbReference type="OrthoDB" id="9776390at2"/>
<evidence type="ECO:0000256" key="6">
    <source>
        <dbReference type="ARBA" id="ARBA00022741"/>
    </source>
</evidence>
<evidence type="ECO:0000256" key="5">
    <source>
        <dbReference type="ARBA" id="ARBA00022694"/>
    </source>
</evidence>
<feature type="binding site" evidence="10">
    <location>
        <begin position="21"/>
        <end position="28"/>
    </location>
    <ligand>
        <name>ATP</name>
        <dbReference type="ChEBI" id="CHEBI:30616"/>
    </ligand>
</feature>
<feature type="site" description="Interaction with substrate tRNA" evidence="10">
    <location>
        <position position="134"/>
    </location>
</feature>
<dbReference type="AlphaFoldDB" id="H8KXW1"/>
<comment type="similarity">
    <text evidence="3 10 13">Belongs to the IPP transferase family.</text>
</comment>
<dbReference type="InterPro" id="IPR018022">
    <property type="entry name" value="IPT"/>
</dbReference>
<evidence type="ECO:0000256" key="1">
    <source>
        <dbReference type="ARBA" id="ARBA00001946"/>
    </source>
</evidence>
<dbReference type="SUPFAM" id="SSF52540">
    <property type="entry name" value="P-loop containing nucleoside triphosphate hydrolases"/>
    <property type="match status" value="2"/>
</dbReference>
<evidence type="ECO:0000256" key="7">
    <source>
        <dbReference type="ARBA" id="ARBA00022840"/>
    </source>
</evidence>
<dbReference type="eggNOG" id="COG0324">
    <property type="taxonomic scope" value="Bacteria"/>
</dbReference>
<evidence type="ECO:0000256" key="9">
    <source>
        <dbReference type="ARBA" id="ARBA00049563"/>
    </source>
</evidence>
<evidence type="ECO:0000256" key="3">
    <source>
        <dbReference type="ARBA" id="ARBA00005842"/>
    </source>
</evidence>
<dbReference type="HOGENOM" id="CLU_032616_0_1_10"/>
<dbReference type="PANTHER" id="PTHR11088">
    <property type="entry name" value="TRNA DIMETHYLALLYLTRANSFERASE"/>
    <property type="match status" value="1"/>
</dbReference>
<dbReference type="Gene3D" id="1.10.20.140">
    <property type="match status" value="1"/>
</dbReference>